<dbReference type="InterPro" id="IPR051192">
    <property type="entry name" value="Sprouty_domain"/>
</dbReference>
<dbReference type="PANTHER" id="PTHR12365:SF7">
    <property type="entry name" value="PROTEIN SPROUTY"/>
    <property type="match status" value="1"/>
</dbReference>
<dbReference type="STRING" id="6573.A0A210Q4Z1"/>
<evidence type="ECO:0000313" key="4">
    <source>
        <dbReference type="Proteomes" id="UP000242188"/>
    </source>
</evidence>
<evidence type="ECO:0000313" key="3">
    <source>
        <dbReference type="EMBL" id="OWF43781.1"/>
    </source>
</evidence>
<evidence type="ECO:0000256" key="1">
    <source>
        <dbReference type="ARBA" id="ARBA00010964"/>
    </source>
</evidence>
<dbReference type="Pfam" id="PF05210">
    <property type="entry name" value="Sprouty"/>
    <property type="match status" value="1"/>
</dbReference>
<dbReference type="AlphaFoldDB" id="A0A210Q4Z1"/>
<dbReference type="GO" id="GO:0040037">
    <property type="term" value="P:negative regulation of fibroblast growth factor receptor signaling pathway"/>
    <property type="evidence" value="ECO:0007669"/>
    <property type="project" value="TreeGrafter"/>
</dbReference>
<reference evidence="3 4" key="1">
    <citation type="journal article" date="2017" name="Nat. Ecol. Evol.">
        <title>Scallop genome provides insights into evolution of bilaterian karyotype and development.</title>
        <authorList>
            <person name="Wang S."/>
            <person name="Zhang J."/>
            <person name="Jiao W."/>
            <person name="Li J."/>
            <person name="Xun X."/>
            <person name="Sun Y."/>
            <person name="Guo X."/>
            <person name="Huan P."/>
            <person name="Dong B."/>
            <person name="Zhang L."/>
            <person name="Hu X."/>
            <person name="Sun X."/>
            <person name="Wang J."/>
            <person name="Zhao C."/>
            <person name="Wang Y."/>
            <person name="Wang D."/>
            <person name="Huang X."/>
            <person name="Wang R."/>
            <person name="Lv J."/>
            <person name="Li Y."/>
            <person name="Zhang Z."/>
            <person name="Liu B."/>
            <person name="Lu W."/>
            <person name="Hui Y."/>
            <person name="Liang J."/>
            <person name="Zhou Z."/>
            <person name="Hou R."/>
            <person name="Li X."/>
            <person name="Liu Y."/>
            <person name="Li H."/>
            <person name="Ning X."/>
            <person name="Lin Y."/>
            <person name="Zhao L."/>
            <person name="Xing Q."/>
            <person name="Dou J."/>
            <person name="Li Y."/>
            <person name="Mao J."/>
            <person name="Guo H."/>
            <person name="Dou H."/>
            <person name="Li T."/>
            <person name="Mu C."/>
            <person name="Jiang W."/>
            <person name="Fu Q."/>
            <person name="Fu X."/>
            <person name="Miao Y."/>
            <person name="Liu J."/>
            <person name="Yu Q."/>
            <person name="Li R."/>
            <person name="Liao H."/>
            <person name="Li X."/>
            <person name="Kong Y."/>
            <person name="Jiang Z."/>
            <person name="Chourrout D."/>
            <person name="Li R."/>
            <person name="Bao Z."/>
        </authorList>
    </citation>
    <scope>NUCLEOTIDE SEQUENCE [LARGE SCALE GENOMIC DNA]</scope>
    <source>
        <strain evidence="3 4">PY_sf001</strain>
    </source>
</reference>
<keyword evidence="4" id="KW-1185">Reference proteome</keyword>
<sequence length="265" mass="28855">MRSALRPTTRATLPPPDQGSGVVITLEQVRPHPRQQNEYVDSPRGQPLGSLKAPASQGTVIIGGGTRDSPHSRVILPGRGVRALSTVISTQPPVSISPPLKKDPLIEEDDDSIICRKCGKCKCGACTEPRELPSRWLFGDKCQISADEVVETCTCFCCVKGVFYHCGKDEQDSDYVCDTDPCASCSKPHCCERWTCMAMMSLCLPCLCLYWPAKGVLKACTVCYNKCRKKGCQCSSKATKHSNEQSSQSQSRRLLIESDSSTGSS</sequence>
<organism evidence="3 4">
    <name type="scientific">Mizuhopecten yessoensis</name>
    <name type="common">Japanese scallop</name>
    <name type="synonym">Patinopecten yessoensis</name>
    <dbReference type="NCBI Taxonomy" id="6573"/>
    <lineage>
        <taxon>Eukaryota</taxon>
        <taxon>Metazoa</taxon>
        <taxon>Spiralia</taxon>
        <taxon>Lophotrochozoa</taxon>
        <taxon>Mollusca</taxon>
        <taxon>Bivalvia</taxon>
        <taxon>Autobranchia</taxon>
        <taxon>Pteriomorphia</taxon>
        <taxon>Pectinida</taxon>
        <taxon>Pectinoidea</taxon>
        <taxon>Pectinidae</taxon>
        <taxon>Mizuhopecten</taxon>
    </lineage>
</organism>
<feature type="region of interest" description="Disordered" evidence="2">
    <location>
        <begin position="1"/>
        <end position="54"/>
    </location>
</feature>
<comment type="caution">
    <text evidence="3">The sequence shown here is derived from an EMBL/GenBank/DDBJ whole genome shotgun (WGS) entry which is preliminary data.</text>
</comment>
<name>A0A210Q4Z1_MIZYE</name>
<dbReference type="GO" id="GO:0046580">
    <property type="term" value="P:negative regulation of Ras protein signal transduction"/>
    <property type="evidence" value="ECO:0007669"/>
    <property type="project" value="TreeGrafter"/>
</dbReference>
<comment type="similarity">
    <text evidence="1">Belongs to the sprouty family.</text>
</comment>
<dbReference type="InterPro" id="IPR007875">
    <property type="entry name" value="Sprouty"/>
</dbReference>
<dbReference type="EMBL" id="NEDP02004995">
    <property type="protein sequence ID" value="OWF43781.1"/>
    <property type="molecule type" value="Genomic_DNA"/>
</dbReference>
<dbReference type="GO" id="GO:0005829">
    <property type="term" value="C:cytosol"/>
    <property type="evidence" value="ECO:0007669"/>
    <property type="project" value="TreeGrafter"/>
</dbReference>
<feature type="region of interest" description="Disordered" evidence="2">
    <location>
        <begin position="237"/>
        <end position="265"/>
    </location>
</feature>
<dbReference type="PROSITE" id="PS51227">
    <property type="entry name" value="SPR"/>
    <property type="match status" value="1"/>
</dbReference>
<accession>A0A210Q4Z1</accession>
<dbReference type="GO" id="GO:0048513">
    <property type="term" value="P:animal organ development"/>
    <property type="evidence" value="ECO:0007669"/>
    <property type="project" value="TreeGrafter"/>
</dbReference>
<feature type="compositionally biased region" description="Low complexity" evidence="2">
    <location>
        <begin position="1"/>
        <end position="12"/>
    </location>
</feature>
<gene>
    <name evidence="3" type="ORF">KP79_PYT12630</name>
</gene>
<dbReference type="Proteomes" id="UP000242188">
    <property type="component" value="Unassembled WGS sequence"/>
</dbReference>
<protein>
    <submittedName>
        <fullName evidence="3">Protein sprouty-like 2</fullName>
    </submittedName>
</protein>
<proteinExistence type="inferred from homology"/>
<dbReference type="GO" id="GO:0016020">
    <property type="term" value="C:membrane"/>
    <property type="evidence" value="ECO:0007669"/>
    <property type="project" value="InterPro"/>
</dbReference>
<evidence type="ECO:0000256" key="2">
    <source>
        <dbReference type="SAM" id="MobiDB-lite"/>
    </source>
</evidence>
<dbReference type="OrthoDB" id="10038884at2759"/>
<dbReference type="PANTHER" id="PTHR12365">
    <property type="entry name" value="SPROUTY"/>
    <property type="match status" value="1"/>
</dbReference>